<dbReference type="EMBL" id="CP036275">
    <property type="protein sequence ID" value="QDU40815.1"/>
    <property type="molecule type" value="Genomic_DNA"/>
</dbReference>
<gene>
    <name evidence="3" type="ORF">Mal4_51770</name>
</gene>
<feature type="signal peptide" evidence="2">
    <location>
        <begin position="1"/>
        <end position="27"/>
    </location>
</feature>
<feature type="chain" id="PRO_5022034478" evidence="2">
    <location>
        <begin position="28"/>
        <end position="610"/>
    </location>
</feature>
<dbReference type="Proteomes" id="UP000320496">
    <property type="component" value="Chromosome"/>
</dbReference>
<evidence type="ECO:0000313" key="3">
    <source>
        <dbReference type="EMBL" id="QDU40815.1"/>
    </source>
</evidence>
<evidence type="ECO:0000256" key="2">
    <source>
        <dbReference type="SAM" id="SignalP"/>
    </source>
</evidence>
<evidence type="ECO:0000256" key="1">
    <source>
        <dbReference type="SAM" id="MobiDB-lite"/>
    </source>
</evidence>
<feature type="compositionally biased region" description="Pro residues" evidence="1">
    <location>
        <begin position="49"/>
        <end position="64"/>
    </location>
</feature>
<evidence type="ECO:0000313" key="4">
    <source>
        <dbReference type="Proteomes" id="UP000320496"/>
    </source>
</evidence>
<keyword evidence="4" id="KW-1185">Reference proteome</keyword>
<reference evidence="3 4" key="1">
    <citation type="submission" date="2019-02" db="EMBL/GenBank/DDBJ databases">
        <title>Deep-cultivation of Planctomycetes and their phenomic and genomic characterization uncovers novel biology.</title>
        <authorList>
            <person name="Wiegand S."/>
            <person name="Jogler M."/>
            <person name="Boedeker C."/>
            <person name="Pinto D."/>
            <person name="Vollmers J."/>
            <person name="Rivas-Marin E."/>
            <person name="Kohn T."/>
            <person name="Peeters S.H."/>
            <person name="Heuer A."/>
            <person name="Rast P."/>
            <person name="Oberbeckmann S."/>
            <person name="Bunk B."/>
            <person name="Jeske O."/>
            <person name="Meyerdierks A."/>
            <person name="Storesund J.E."/>
            <person name="Kallscheuer N."/>
            <person name="Luecker S."/>
            <person name="Lage O.M."/>
            <person name="Pohl T."/>
            <person name="Merkel B.J."/>
            <person name="Hornburger P."/>
            <person name="Mueller R.-W."/>
            <person name="Bruemmer F."/>
            <person name="Labrenz M."/>
            <person name="Spormann A.M."/>
            <person name="Op den Camp H."/>
            <person name="Overmann J."/>
            <person name="Amann R."/>
            <person name="Jetten M.S.M."/>
            <person name="Mascher T."/>
            <person name="Medema M.H."/>
            <person name="Devos D.P."/>
            <person name="Kaster A.-K."/>
            <person name="Ovreas L."/>
            <person name="Rohde M."/>
            <person name="Galperin M.Y."/>
            <person name="Jogler C."/>
        </authorList>
    </citation>
    <scope>NUCLEOTIDE SEQUENCE [LARGE SCALE GENOMIC DNA]</scope>
    <source>
        <strain evidence="3 4">Mal4</strain>
    </source>
</reference>
<proteinExistence type="predicted"/>
<keyword evidence="2" id="KW-0732">Signal</keyword>
<protein>
    <submittedName>
        <fullName evidence="3">Uncharacterized protein</fullName>
    </submittedName>
</protein>
<accession>A0A517ZEC9</accession>
<organism evidence="3 4">
    <name type="scientific">Maioricimonas rarisocia</name>
    <dbReference type="NCBI Taxonomy" id="2528026"/>
    <lineage>
        <taxon>Bacteria</taxon>
        <taxon>Pseudomonadati</taxon>
        <taxon>Planctomycetota</taxon>
        <taxon>Planctomycetia</taxon>
        <taxon>Planctomycetales</taxon>
        <taxon>Planctomycetaceae</taxon>
        <taxon>Maioricimonas</taxon>
    </lineage>
</organism>
<dbReference type="AlphaFoldDB" id="A0A517ZEC9"/>
<feature type="region of interest" description="Disordered" evidence="1">
    <location>
        <begin position="49"/>
        <end position="128"/>
    </location>
</feature>
<dbReference type="RefSeq" id="WP_197443818.1">
    <property type="nucleotide sequence ID" value="NZ_CP036275.1"/>
</dbReference>
<feature type="compositionally biased region" description="Low complexity" evidence="1">
    <location>
        <begin position="79"/>
        <end position="120"/>
    </location>
</feature>
<dbReference type="KEGG" id="mri:Mal4_51770"/>
<feature type="compositionally biased region" description="Basic and acidic residues" evidence="1">
    <location>
        <begin position="68"/>
        <end position="78"/>
    </location>
</feature>
<name>A0A517ZEC9_9PLAN</name>
<sequence precursor="true">MLFRLRGRAALLAAVLACPTMTAPVMAADCAPAYGNKCYTQPHATQPYCPPGTPSAPPVEPPMAPGDKPMDDPMRDPMTDQPQAQQQQPQAQQPQQQQPQLAQPTFTPSAPTTAASSPQSVSPNMIGDFFGTGGGTISIPQMSRDFTGPILSGGSPAMFTALTPSGSYVGSPASPVFVTQTVPGPISVIGDAVGTIPTGSFWTAAGPVPSGFGPFATFTSDFLLNENPDETAATAAAFPNSAAVVFNGAQAFFVSNTGTVTPIISGVPFEGNGNFAVGTSYTIIDSFAQTLYVPAPASTNGGNVGRQKIGENTNPIPRDRVFMNYSLFDGARLAQGGVNVHRFTPGIEKTFFDGLASLEVRVPFAATANSNFVAGGPIDDNNVEFGSLTFYLKTLLHQTSNVAVGAGLGIAVPTYDDSTVSIFNPATNSLQRLVDIEAESVHLMPYIGAVLTPTERFFAQAFLQFDVDTNGNTVRTLNPMTGRLANTGTIQDSTYLFMDLAVGYWVHLNPESDSFVRGLAPVAELHWNRTLDSQDFVAGNGYVVGNPQQGRIETWNAVVGVNALLHDDATVTVGYGVPIAGGDDQFNGELRIIFNWLFGGAGSDPQRRVF</sequence>